<dbReference type="InterPro" id="IPR036118">
    <property type="entry name" value="UreE_N_sf"/>
</dbReference>
<keyword evidence="4 5" id="KW-0143">Chaperone</keyword>
<dbReference type="Gene3D" id="2.60.260.20">
    <property type="entry name" value="Urease metallochaperone UreE, N-terminal domain"/>
    <property type="match status" value="1"/>
</dbReference>
<comment type="subcellular location">
    <subcellularLocation>
        <location evidence="1 5">Cytoplasm</location>
    </subcellularLocation>
</comment>
<evidence type="ECO:0000256" key="4">
    <source>
        <dbReference type="ARBA" id="ARBA00023186"/>
    </source>
</evidence>
<dbReference type="CDD" id="cd00571">
    <property type="entry name" value="UreE"/>
    <property type="match status" value="1"/>
</dbReference>
<dbReference type="Pfam" id="PF05194">
    <property type="entry name" value="UreE_C"/>
    <property type="match status" value="1"/>
</dbReference>
<comment type="similarity">
    <text evidence="5">Belongs to the UreE family.</text>
</comment>
<organism evidence="8 9">
    <name type="scientific">Roseibium porphyridii</name>
    <dbReference type="NCBI Taxonomy" id="2866279"/>
    <lineage>
        <taxon>Bacteria</taxon>
        <taxon>Pseudomonadati</taxon>
        <taxon>Pseudomonadota</taxon>
        <taxon>Alphaproteobacteria</taxon>
        <taxon>Hyphomicrobiales</taxon>
        <taxon>Stappiaceae</taxon>
        <taxon>Roseibium</taxon>
    </lineage>
</organism>
<dbReference type="Proteomes" id="UP001209803">
    <property type="component" value="Chromosome"/>
</dbReference>
<dbReference type="SUPFAM" id="SSF69737">
    <property type="entry name" value="Urease metallochaperone UreE, C-terminal domain"/>
    <property type="match status" value="1"/>
</dbReference>
<dbReference type="Gene3D" id="3.30.70.790">
    <property type="entry name" value="UreE, C-terminal domain"/>
    <property type="match status" value="1"/>
</dbReference>
<keyword evidence="9" id="KW-1185">Reference proteome</keyword>
<evidence type="ECO:0000256" key="2">
    <source>
        <dbReference type="ARBA" id="ARBA00022490"/>
    </source>
</evidence>
<dbReference type="EMBL" id="CP120863">
    <property type="protein sequence ID" value="WFE90224.1"/>
    <property type="molecule type" value="Genomic_DNA"/>
</dbReference>
<sequence length="167" mass="18769">MIRIAQIHSHGNWQGKATDQVTLDREDRHRRRAVLTCDQGLTVLLDEPTAIHLRHGDGLELEDGRFVEVLAEPEDLVEIEAANAAHLVKIAWHLGNRHLPTQLLDDRLRIRRDHVIENMVLKLGGKLTPVTAPFDPEGGAYGHGRTHSHDHGPGHGHHHHAHEHAHD</sequence>
<evidence type="ECO:0000256" key="3">
    <source>
        <dbReference type="ARBA" id="ARBA00022596"/>
    </source>
</evidence>
<evidence type="ECO:0000313" key="9">
    <source>
        <dbReference type="Proteomes" id="UP001209803"/>
    </source>
</evidence>
<feature type="domain" description="UreE urease accessory N-terminal" evidence="7">
    <location>
        <begin position="3"/>
        <end position="67"/>
    </location>
</feature>
<gene>
    <name evidence="5" type="primary">ureE</name>
    <name evidence="8" type="ORF">K1718_02430</name>
</gene>
<accession>A0ABY8F456</accession>
<dbReference type="PIRSF" id="PIRSF036402">
    <property type="entry name" value="Ureas_acces_UreE"/>
    <property type="match status" value="1"/>
</dbReference>
<dbReference type="InterPro" id="IPR012406">
    <property type="entry name" value="UreE"/>
</dbReference>
<comment type="function">
    <text evidence="5">Involved in urease metallocenter assembly. Binds nickel. Probably functions as a nickel donor during metallocenter assembly.</text>
</comment>
<evidence type="ECO:0000259" key="7">
    <source>
        <dbReference type="SMART" id="SM00988"/>
    </source>
</evidence>
<dbReference type="SUPFAM" id="SSF69287">
    <property type="entry name" value="Urease metallochaperone UreE, N-terminal domain"/>
    <property type="match status" value="1"/>
</dbReference>
<dbReference type="SMART" id="SM00988">
    <property type="entry name" value="UreE_N"/>
    <property type="match status" value="1"/>
</dbReference>
<protein>
    <recommendedName>
        <fullName evidence="5">Urease accessory protein UreE</fullName>
    </recommendedName>
</protein>
<dbReference type="RefSeq" id="WP_265679860.1">
    <property type="nucleotide sequence ID" value="NZ_CP120863.1"/>
</dbReference>
<proteinExistence type="inferred from homology"/>
<reference evidence="8 9" key="1">
    <citation type="submission" date="2023-03" db="EMBL/GenBank/DDBJ databases">
        <title>Roseibium porphyridii sp. nov. and Roseibium rhodosorbium sp. nov. isolated from marine algae, Porphyridium cruentum and Rhodosorus marinus, respectively.</title>
        <authorList>
            <person name="Lee M.W."/>
            <person name="Choi B.J."/>
            <person name="Lee J.K."/>
            <person name="Choi D.G."/>
            <person name="Baek J.H."/>
            <person name="Bayburt H."/>
            <person name="Kim J.M."/>
            <person name="Han D.M."/>
            <person name="Kim K.H."/>
            <person name="Jeon C.O."/>
        </authorList>
    </citation>
    <scope>NUCLEOTIDE SEQUENCE [LARGE SCALE GENOMIC DNA]</scope>
    <source>
        <strain evidence="8 9">KMA01</strain>
    </source>
</reference>
<dbReference type="HAMAP" id="MF_00822">
    <property type="entry name" value="UreE"/>
    <property type="match status" value="1"/>
</dbReference>
<evidence type="ECO:0000313" key="8">
    <source>
        <dbReference type="EMBL" id="WFE90224.1"/>
    </source>
</evidence>
<evidence type="ECO:0000256" key="1">
    <source>
        <dbReference type="ARBA" id="ARBA00004496"/>
    </source>
</evidence>
<dbReference type="InterPro" id="IPR004029">
    <property type="entry name" value="UreE_N"/>
</dbReference>
<evidence type="ECO:0000256" key="5">
    <source>
        <dbReference type="HAMAP-Rule" id="MF_00822"/>
    </source>
</evidence>
<keyword evidence="2 5" id="KW-0963">Cytoplasm</keyword>
<name>A0ABY8F456_9HYPH</name>
<feature type="compositionally biased region" description="Basic residues" evidence="6">
    <location>
        <begin position="154"/>
        <end position="167"/>
    </location>
</feature>
<dbReference type="InterPro" id="IPR007864">
    <property type="entry name" value="UreE_C_dom"/>
</dbReference>
<keyword evidence="3 5" id="KW-0533">Nickel</keyword>
<dbReference type="Pfam" id="PF02814">
    <property type="entry name" value="UreE_N"/>
    <property type="match status" value="1"/>
</dbReference>
<evidence type="ECO:0000256" key="6">
    <source>
        <dbReference type="SAM" id="MobiDB-lite"/>
    </source>
</evidence>
<feature type="region of interest" description="Disordered" evidence="6">
    <location>
        <begin position="137"/>
        <end position="167"/>
    </location>
</feature>